<evidence type="ECO:0000313" key="6">
    <source>
        <dbReference type="Proteomes" id="UP001081071"/>
    </source>
</evidence>
<comment type="caution">
    <text evidence="5">The sequence shown here is derived from an EMBL/GenBank/DDBJ whole genome shotgun (WGS) entry which is preliminary data.</text>
</comment>
<dbReference type="EMBL" id="JAPWIJ010000008">
    <property type="protein sequence ID" value="MCZ4520777.1"/>
    <property type="molecule type" value="Genomic_DNA"/>
</dbReference>
<keyword evidence="6" id="KW-1185">Reference proteome</keyword>
<proteinExistence type="inferred from homology"/>
<evidence type="ECO:0000256" key="1">
    <source>
        <dbReference type="ARBA" id="ARBA00006484"/>
    </source>
</evidence>
<reference evidence="5" key="1">
    <citation type="submission" date="2022-12" db="EMBL/GenBank/DDBJ databases">
        <authorList>
            <person name="Krivoruchko A.V."/>
            <person name="Elkin A."/>
        </authorList>
    </citation>
    <scope>NUCLEOTIDE SEQUENCE</scope>
    <source>
        <strain evidence="5">IEGM 1391</strain>
    </source>
</reference>
<dbReference type="SUPFAM" id="SSF51735">
    <property type="entry name" value="NAD(P)-binding Rossmann-fold domains"/>
    <property type="match status" value="1"/>
</dbReference>
<accession>A0ABT4MIG2</accession>
<protein>
    <submittedName>
        <fullName evidence="5">SDR family oxidoreductase</fullName>
    </submittedName>
</protein>
<name>A0ABT4MIG2_9NOCA</name>
<dbReference type="Gene3D" id="3.40.50.720">
    <property type="entry name" value="NAD(P)-binding Rossmann-like Domain"/>
    <property type="match status" value="1"/>
</dbReference>
<dbReference type="CDD" id="cd05324">
    <property type="entry name" value="carb_red_PTCR-like_SDR_c"/>
    <property type="match status" value="1"/>
</dbReference>
<evidence type="ECO:0000313" key="5">
    <source>
        <dbReference type="EMBL" id="MCZ4520777.1"/>
    </source>
</evidence>
<dbReference type="InterPro" id="IPR036291">
    <property type="entry name" value="NAD(P)-bd_dom_sf"/>
</dbReference>
<evidence type="ECO:0000256" key="2">
    <source>
        <dbReference type="ARBA" id="ARBA00022857"/>
    </source>
</evidence>
<dbReference type="PANTHER" id="PTHR43490:SF99">
    <property type="entry name" value="SHORT-CHAIN DEHYDROGENASE_REDUCTASE"/>
    <property type="match status" value="1"/>
</dbReference>
<dbReference type="RefSeq" id="WP_269607194.1">
    <property type="nucleotide sequence ID" value="NZ_JAPWIJ010000008.1"/>
</dbReference>
<keyword evidence="3" id="KW-0560">Oxidoreductase</keyword>
<organism evidence="5 6">
    <name type="scientific">Rhodococcus ruber</name>
    <dbReference type="NCBI Taxonomy" id="1830"/>
    <lineage>
        <taxon>Bacteria</taxon>
        <taxon>Bacillati</taxon>
        <taxon>Actinomycetota</taxon>
        <taxon>Actinomycetes</taxon>
        <taxon>Mycobacteriales</taxon>
        <taxon>Nocardiaceae</taxon>
        <taxon>Rhodococcus</taxon>
    </lineage>
</organism>
<comment type="similarity">
    <text evidence="1 4">Belongs to the short-chain dehydrogenases/reductases (SDR) family.</text>
</comment>
<dbReference type="Proteomes" id="UP001081071">
    <property type="component" value="Unassembled WGS sequence"/>
</dbReference>
<gene>
    <name evidence="5" type="ORF">O4220_19885</name>
</gene>
<dbReference type="PRINTS" id="PR00081">
    <property type="entry name" value="GDHRDH"/>
</dbReference>
<dbReference type="PANTHER" id="PTHR43490">
    <property type="entry name" value="(+)-NEOMENTHOL DEHYDROGENASE"/>
    <property type="match status" value="1"/>
</dbReference>
<dbReference type="Pfam" id="PF00106">
    <property type="entry name" value="adh_short"/>
    <property type="match status" value="1"/>
</dbReference>
<dbReference type="InterPro" id="IPR045313">
    <property type="entry name" value="CBR1-like"/>
</dbReference>
<evidence type="ECO:0000256" key="4">
    <source>
        <dbReference type="RuleBase" id="RU000363"/>
    </source>
</evidence>
<sequence length="233" mass="24419">MTTQCALVTGANRGIGLAIVRGLAAQGFVVYLGSRDLAAGVTAATGIDGDIRAIRLDVTSTDDIDEATRHIDTEVGHLDALINNAGVNVGYHRPIEENSSDLRKMYAVNVFAVVDVTNAFLPLLRKSPAGRIVNVTSKRGSIGEDGAWVGTPSMAYSSSKTALNALTVHYARDLADTPIKVNGAAPGHVATDFNGFRGTRSPDEGAAVAIRLATLDVDGPTGLVFEDDTVLTW</sequence>
<evidence type="ECO:0000256" key="3">
    <source>
        <dbReference type="ARBA" id="ARBA00023002"/>
    </source>
</evidence>
<keyword evidence="2" id="KW-0521">NADP</keyword>
<dbReference type="PRINTS" id="PR00080">
    <property type="entry name" value="SDRFAMILY"/>
</dbReference>
<dbReference type="InterPro" id="IPR002347">
    <property type="entry name" value="SDR_fam"/>
</dbReference>